<proteinExistence type="predicted"/>
<protein>
    <recommendedName>
        <fullName evidence="2">BZIP domain-containing protein</fullName>
    </recommendedName>
</protein>
<dbReference type="Gene3D" id="1.20.5.170">
    <property type="match status" value="1"/>
</dbReference>
<feature type="region of interest" description="Disordered" evidence="1">
    <location>
        <begin position="1"/>
        <end position="109"/>
    </location>
</feature>
<feature type="region of interest" description="Disordered" evidence="1">
    <location>
        <begin position="155"/>
        <end position="184"/>
    </location>
</feature>
<gene>
    <name evidence="3" type="ORF">AA0117_g13458</name>
</gene>
<evidence type="ECO:0000313" key="4">
    <source>
        <dbReference type="Proteomes" id="UP000291422"/>
    </source>
</evidence>
<dbReference type="AlphaFoldDB" id="A0A4Q4ME85"/>
<name>A0A4Q4ME85_ALTAL</name>
<dbReference type="InterPro" id="IPR004827">
    <property type="entry name" value="bZIP"/>
</dbReference>
<feature type="compositionally biased region" description="Basic and acidic residues" evidence="1">
    <location>
        <begin position="24"/>
        <end position="41"/>
    </location>
</feature>
<dbReference type="Proteomes" id="UP000291422">
    <property type="component" value="Unassembled WGS sequence"/>
</dbReference>
<dbReference type="PANTHER" id="PTHR39607:SF1">
    <property type="entry name" value="B-ZIP TRANSCRIPTION FACTOR (EUROFUNG)"/>
    <property type="match status" value="1"/>
</dbReference>
<dbReference type="EMBL" id="PDXD01000400">
    <property type="protein sequence ID" value="RYN47757.1"/>
    <property type="molecule type" value="Genomic_DNA"/>
</dbReference>
<feature type="compositionally biased region" description="Low complexity" evidence="1">
    <location>
        <begin position="88"/>
        <end position="102"/>
    </location>
</feature>
<feature type="compositionally biased region" description="Basic and acidic residues" evidence="1">
    <location>
        <begin position="172"/>
        <end position="184"/>
    </location>
</feature>
<sequence>MQAASPAHATKKRSCPSSAISPHAKPEENWTEISDHAERRRIQNRIAQRTYRKKLKKRLEDLERRASSSSASPEQKPVELQQPPPLPRQELPPSSPLSTTLPAEGCRAPSQPSTYSPLFFVTTCPPAYPASNALPYPMPCSTSPWNTMSTLFKPVTSRSTLPPQSRPLPHPEYGRSPDFEHDTDRYTSPFAVGYAAIEGYEIIPPYRHAD</sequence>
<evidence type="ECO:0000256" key="1">
    <source>
        <dbReference type="SAM" id="MobiDB-lite"/>
    </source>
</evidence>
<reference evidence="4" key="1">
    <citation type="journal article" date="2019" name="bioRxiv">
        <title>Genomics, evolutionary history and diagnostics of the Alternaria alternata species group including apple and Asian pear pathotypes.</title>
        <authorList>
            <person name="Armitage A.D."/>
            <person name="Cockerton H.M."/>
            <person name="Sreenivasaprasad S."/>
            <person name="Woodhall J.W."/>
            <person name="Lane C.R."/>
            <person name="Harrison R.J."/>
            <person name="Clarkson J.P."/>
        </authorList>
    </citation>
    <scope>NUCLEOTIDE SEQUENCE [LARGE SCALE GENOMIC DNA]</scope>
    <source>
        <strain evidence="4">FERA 1177</strain>
    </source>
</reference>
<dbReference type="CDD" id="cd14688">
    <property type="entry name" value="bZIP_YAP"/>
    <property type="match status" value="1"/>
</dbReference>
<evidence type="ECO:0000259" key="2">
    <source>
        <dbReference type="PROSITE" id="PS00036"/>
    </source>
</evidence>
<accession>A0A4Q4ME85</accession>
<feature type="domain" description="BZIP" evidence="2">
    <location>
        <begin position="39"/>
        <end position="54"/>
    </location>
</feature>
<dbReference type="PROSITE" id="PS00036">
    <property type="entry name" value="BZIP_BASIC"/>
    <property type="match status" value="1"/>
</dbReference>
<organism evidence="3 4">
    <name type="scientific">Alternaria alternata</name>
    <name type="common">Alternaria rot fungus</name>
    <name type="synonym">Torula alternata</name>
    <dbReference type="NCBI Taxonomy" id="5599"/>
    <lineage>
        <taxon>Eukaryota</taxon>
        <taxon>Fungi</taxon>
        <taxon>Dikarya</taxon>
        <taxon>Ascomycota</taxon>
        <taxon>Pezizomycotina</taxon>
        <taxon>Dothideomycetes</taxon>
        <taxon>Pleosporomycetidae</taxon>
        <taxon>Pleosporales</taxon>
        <taxon>Pleosporineae</taxon>
        <taxon>Pleosporaceae</taxon>
        <taxon>Alternaria</taxon>
        <taxon>Alternaria sect. Alternaria</taxon>
        <taxon>Alternaria alternata complex</taxon>
    </lineage>
</organism>
<dbReference type="SUPFAM" id="SSF57959">
    <property type="entry name" value="Leucine zipper domain"/>
    <property type="match status" value="1"/>
</dbReference>
<dbReference type="InterPro" id="IPR052635">
    <property type="entry name" value="Sec_Metab_Biosynth_Reg"/>
</dbReference>
<feature type="compositionally biased region" description="Low complexity" evidence="1">
    <location>
        <begin position="67"/>
        <end position="81"/>
    </location>
</feature>
<dbReference type="InterPro" id="IPR046347">
    <property type="entry name" value="bZIP_sf"/>
</dbReference>
<dbReference type="GO" id="GO:0003700">
    <property type="term" value="F:DNA-binding transcription factor activity"/>
    <property type="evidence" value="ECO:0007669"/>
    <property type="project" value="InterPro"/>
</dbReference>
<evidence type="ECO:0000313" key="3">
    <source>
        <dbReference type="EMBL" id="RYN47757.1"/>
    </source>
</evidence>
<dbReference type="PANTHER" id="PTHR39607">
    <property type="entry name" value="XANTHOCILLIN BIOSYNTHESIS CLUSTER TRANSCRIPTION FACTOR XANC-RELATED"/>
    <property type="match status" value="1"/>
</dbReference>
<comment type="caution">
    <text evidence="3">The sequence shown here is derived from an EMBL/GenBank/DDBJ whole genome shotgun (WGS) entry which is preliminary data.</text>
</comment>